<dbReference type="InterPro" id="IPR020094">
    <property type="entry name" value="TruA/RsuA/RluB/E/F_N"/>
</dbReference>
<dbReference type="Gene3D" id="3.10.290.10">
    <property type="entry name" value="RNA-binding S4 domain"/>
    <property type="match status" value="1"/>
</dbReference>
<reference evidence="7" key="2">
    <citation type="journal article" date="2021" name="PeerJ">
        <title>Extensive microbial diversity within the chicken gut microbiome revealed by metagenomics and culture.</title>
        <authorList>
            <person name="Gilroy R."/>
            <person name="Ravi A."/>
            <person name="Getino M."/>
            <person name="Pursley I."/>
            <person name="Horton D.L."/>
            <person name="Alikhan N.F."/>
            <person name="Baker D."/>
            <person name="Gharbi K."/>
            <person name="Hall N."/>
            <person name="Watson M."/>
            <person name="Adriaenssens E.M."/>
            <person name="Foster-Nyarko E."/>
            <person name="Jarju S."/>
            <person name="Secka A."/>
            <person name="Antonio M."/>
            <person name="Oren A."/>
            <person name="Chaudhuri R.R."/>
            <person name="La Ragione R."/>
            <person name="Hildebrand F."/>
            <person name="Pallen M.J."/>
        </authorList>
    </citation>
    <scope>NUCLEOTIDE SEQUENCE</scope>
    <source>
        <strain evidence="7">2889</strain>
    </source>
</reference>
<evidence type="ECO:0000259" key="6">
    <source>
        <dbReference type="SMART" id="SM00363"/>
    </source>
</evidence>
<feature type="compositionally biased region" description="Acidic residues" evidence="5">
    <location>
        <begin position="476"/>
        <end position="502"/>
    </location>
</feature>
<dbReference type="InterPro" id="IPR020103">
    <property type="entry name" value="PsdUridine_synth_cat_dom_sf"/>
</dbReference>
<feature type="domain" description="RNA-binding S4" evidence="6">
    <location>
        <begin position="136"/>
        <end position="198"/>
    </location>
</feature>
<reference evidence="7" key="1">
    <citation type="submission" date="2020-10" db="EMBL/GenBank/DDBJ databases">
        <authorList>
            <person name="Gilroy R."/>
        </authorList>
    </citation>
    <scope>NUCLEOTIDE SEQUENCE</scope>
    <source>
        <strain evidence="7">2889</strain>
    </source>
</reference>
<evidence type="ECO:0000256" key="4">
    <source>
        <dbReference type="RuleBase" id="RU003887"/>
    </source>
</evidence>
<dbReference type="GO" id="GO:0120159">
    <property type="term" value="F:rRNA pseudouridine synthase activity"/>
    <property type="evidence" value="ECO:0007669"/>
    <property type="project" value="UniProtKB-ARBA"/>
</dbReference>
<dbReference type="SUPFAM" id="SSF55174">
    <property type="entry name" value="Alpha-L RNA-binding motif"/>
    <property type="match status" value="1"/>
</dbReference>
<dbReference type="GO" id="GO:0000455">
    <property type="term" value="P:enzyme-directed rRNA pseudouridine synthesis"/>
    <property type="evidence" value="ECO:0007669"/>
    <property type="project" value="UniProtKB-ARBA"/>
</dbReference>
<feature type="compositionally biased region" description="Basic and acidic residues" evidence="5">
    <location>
        <begin position="1"/>
        <end position="72"/>
    </location>
</feature>
<evidence type="ECO:0000313" key="8">
    <source>
        <dbReference type="Proteomes" id="UP000823612"/>
    </source>
</evidence>
<dbReference type="PANTHER" id="PTHR47683:SF2">
    <property type="entry name" value="RNA-BINDING S4 DOMAIN-CONTAINING PROTEIN"/>
    <property type="match status" value="1"/>
</dbReference>
<dbReference type="InterPro" id="IPR018496">
    <property type="entry name" value="PsdUridine_synth_RsuA/RluB_CS"/>
</dbReference>
<dbReference type="SMART" id="SM00363">
    <property type="entry name" value="S4"/>
    <property type="match status" value="1"/>
</dbReference>
<dbReference type="Proteomes" id="UP000823612">
    <property type="component" value="Unassembled WGS sequence"/>
</dbReference>
<dbReference type="NCBIfam" id="TIGR00093">
    <property type="entry name" value="pseudouridine synthase"/>
    <property type="match status" value="1"/>
</dbReference>
<dbReference type="CDD" id="cd02870">
    <property type="entry name" value="PseudoU_synth_RsuA_like"/>
    <property type="match status" value="1"/>
</dbReference>
<feature type="non-terminal residue" evidence="7">
    <location>
        <position position="1"/>
    </location>
</feature>
<dbReference type="Gene3D" id="3.30.70.580">
    <property type="entry name" value="Pseudouridine synthase I, catalytic domain, N-terminal subdomain"/>
    <property type="match status" value="1"/>
</dbReference>
<evidence type="ECO:0000313" key="7">
    <source>
        <dbReference type="EMBL" id="MBO8432403.1"/>
    </source>
</evidence>
<dbReference type="PANTHER" id="PTHR47683">
    <property type="entry name" value="PSEUDOURIDINE SYNTHASE FAMILY PROTEIN-RELATED"/>
    <property type="match status" value="1"/>
</dbReference>
<dbReference type="FunFam" id="3.10.290.10:FF:000003">
    <property type="entry name" value="Pseudouridine synthase"/>
    <property type="match status" value="1"/>
</dbReference>
<dbReference type="InterPro" id="IPR000748">
    <property type="entry name" value="PsdUridine_synth_RsuA/RluB/E/F"/>
</dbReference>
<feature type="region of interest" description="Disordered" evidence="5">
    <location>
        <begin position="439"/>
        <end position="514"/>
    </location>
</feature>
<organism evidence="7 8">
    <name type="scientific">Candidatus Pullibacteroides excrementavium</name>
    <dbReference type="NCBI Taxonomy" id="2840905"/>
    <lineage>
        <taxon>Bacteria</taxon>
        <taxon>Pseudomonadati</taxon>
        <taxon>Bacteroidota</taxon>
        <taxon>Bacteroidia</taxon>
        <taxon>Bacteroidales</taxon>
        <taxon>Candidatus Pullibacteroides</taxon>
    </lineage>
</organism>
<evidence type="ECO:0000256" key="2">
    <source>
        <dbReference type="ARBA" id="ARBA00023235"/>
    </source>
</evidence>
<feature type="region of interest" description="Disordered" evidence="5">
    <location>
        <begin position="1"/>
        <end position="111"/>
    </location>
</feature>
<dbReference type="InterPro" id="IPR006145">
    <property type="entry name" value="PsdUridine_synth_RsuA/RluA"/>
</dbReference>
<dbReference type="Pfam" id="PF01479">
    <property type="entry name" value="S4"/>
    <property type="match status" value="1"/>
</dbReference>
<dbReference type="Pfam" id="PF00849">
    <property type="entry name" value="PseudoU_synth_2"/>
    <property type="match status" value="1"/>
</dbReference>
<keyword evidence="2 4" id="KW-0413">Isomerase</keyword>
<feature type="compositionally biased region" description="Basic and acidic residues" evidence="5">
    <location>
        <begin position="80"/>
        <end position="105"/>
    </location>
</feature>
<accession>A0A9D9DTI4</accession>
<dbReference type="InterPro" id="IPR042092">
    <property type="entry name" value="PsdUridine_s_RsuA/RluB/E/F_cat"/>
</dbReference>
<dbReference type="AlphaFoldDB" id="A0A9D9DTI4"/>
<keyword evidence="3" id="KW-0694">RNA-binding</keyword>
<feature type="compositionally biased region" description="Basic and acidic residues" evidence="5">
    <location>
        <begin position="458"/>
        <end position="475"/>
    </location>
</feature>
<protein>
    <recommendedName>
        <fullName evidence="4">Pseudouridine synthase</fullName>
        <ecNumber evidence="4">5.4.99.-</ecNumber>
    </recommendedName>
</protein>
<dbReference type="GO" id="GO:0003723">
    <property type="term" value="F:RNA binding"/>
    <property type="evidence" value="ECO:0007669"/>
    <property type="project" value="UniProtKB-KW"/>
</dbReference>
<evidence type="ECO:0000256" key="5">
    <source>
        <dbReference type="SAM" id="MobiDB-lite"/>
    </source>
</evidence>
<comment type="similarity">
    <text evidence="1 4">Belongs to the pseudouridine synthase RsuA family.</text>
</comment>
<dbReference type="InterPro" id="IPR050343">
    <property type="entry name" value="RsuA_PseudoU_synthase"/>
</dbReference>
<evidence type="ECO:0000256" key="1">
    <source>
        <dbReference type="ARBA" id="ARBA00008348"/>
    </source>
</evidence>
<name>A0A9D9DTI4_9BACT</name>
<dbReference type="PROSITE" id="PS01149">
    <property type="entry name" value="PSI_RSU"/>
    <property type="match status" value="1"/>
</dbReference>
<evidence type="ECO:0000256" key="3">
    <source>
        <dbReference type="PROSITE-ProRule" id="PRU00182"/>
    </source>
</evidence>
<dbReference type="EMBL" id="JADIMZ010000056">
    <property type="protein sequence ID" value="MBO8432403.1"/>
    <property type="molecule type" value="Genomic_DNA"/>
</dbReference>
<dbReference type="InterPro" id="IPR036986">
    <property type="entry name" value="S4_RNA-bd_sf"/>
</dbReference>
<dbReference type="EC" id="5.4.99.-" evidence="4"/>
<gene>
    <name evidence="7" type="ORF">IAB08_03800</name>
</gene>
<feature type="compositionally biased region" description="Basic and acidic residues" evidence="5">
    <location>
        <begin position="503"/>
        <end position="514"/>
    </location>
</feature>
<dbReference type="InterPro" id="IPR002942">
    <property type="entry name" value="S4_RNA-bd"/>
</dbReference>
<sequence length="514" mass="58135">SRDRVFSRDDRFSRAEDRRGRFSREERGGDRPGRIAREGRFEDRSSRDDRFSRGGRDAGSRGPAYREGRPEGRSGFGGRFGRDGRRPEGGRFERSSFRGRDDRGFGRKRPALNKAELNYNLERHAENDKKKAEGYVRLNKYIANAGICSRREADEMIATGVITVNGEICTQLGTLVGPNDKVQFGGQTLKAEKKVYLLMNKPKGYITTSDDPEDRKTVMDLLDGACSERIYPVGRLDRNTTGVLLFTNDGDMAKKLTHPSHGARKIYHVTLDKPLTHKDMQDISKGVYLEDGLVTVDEISYVESGDRKEVGVQLHSGKNRIVRRIFEHFGYEVVKLDRVLFAELTKKGLVRGGWRFLTDKEIDFLKMNVGKSVRPGRTVTKDQVFTPEQLAEAEAIEEAASTPKKRRKRISDSEQEDWDTKGDEELDIDALLKDMEFADDEEEMDGKAVESSESFEPESEHAGHGVREIEVRGPEAESEEEEAEADEEESNSLDSEDEDSEEGEGKEAEDSKEE</sequence>
<comment type="caution">
    <text evidence="7">The sequence shown here is derived from an EMBL/GenBank/DDBJ whole genome shotgun (WGS) entry which is preliminary data.</text>
</comment>
<feature type="region of interest" description="Disordered" evidence="5">
    <location>
        <begin position="396"/>
        <end position="425"/>
    </location>
</feature>
<proteinExistence type="inferred from homology"/>
<dbReference type="PROSITE" id="PS50889">
    <property type="entry name" value="S4"/>
    <property type="match status" value="1"/>
</dbReference>
<dbReference type="Gene3D" id="3.30.70.1560">
    <property type="entry name" value="Alpha-L RNA-binding motif"/>
    <property type="match status" value="1"/>
</dbReference>
<dbReference type="CDD" id="cd00165">
    <property type="entry name" value="S4"/>
    <property type="match status" value="1"/>
</dbReference>
<dbReference type="SUPFAM" id="SSF55120">
    <property type="entry name" value="Pseudouridine synthase"/>
    <property type="match status" value="1"/>
</dbReference>